<comment type="caution">
    <text evidence="1">The sequence shown here is derived from an EMBL/GenBank/DDBJ whole genome shotgun (WGS) entry which is preliminary data.</text>
</comment>
<dbReference type="InterPro" id="IPR027417">
    <property type="entry name" value="P-loop_NTPase"/>
</dbReference>
<keyword evidence="2" id="KW-1185">Reference proteome</keyword>
<dbReference type="Proteomes" id="UP000228531">
    <property type="component" value="Unassembled WGS sequence"/>
</dbReference>
<evidence type="ECO:0008006" key="3">
    <source>
        <dbReference type="Google" id="ProtNLM"/>
    </source>
</evidence>
<dbReference type="Gene3D" id="3.40.50.300">
    <property type="entry name" value="P-loop containing nucleotide triphosphate hydrolases"/>
    <property type="match status" value="1"/>
</dbReference>
<dbReference type="RefSeq" id="WP_100366899.1">
    <property type="nucleotide sequence ID" value="NZ_PGTY01000001.1"/>
</dbReference>
<protein>
    <recommendedName>
        <fullName evidence="3">Adenylate kinase family enzyme</fullName>
    </recommendedName>
</protein>
<name>A0A2M8WM66_9RHOB</name>
<sequence length="206" mass="22669">MIKPSDFGGLFLWTDGDASGGSLIGRRKTEVFERAIVVGANGAGKTWLARQIAEQYDIPVIHNDALALLTRWQHRPQAEVASRRKMALAGDRWVLEGGPSILSNEVLNSATLVVWCDTSPGLRAWRIFRRSMYYLGRNRPEHPDGNRDWPGPRQLRFFTRALMGGARFEAAIEAALSGYGGPVVRLRTKAAVSGFLKAACQGAEGF</sequence>
<evidence type="ECO:0000313" key="2">
    <source>
        <dbReference type="Proteomes" id="UP000228531"/>
    </source>
</evidence>
<dbReference type="EMBL" id="PGTY01000001">
    <property type="protein sequence ID" value="PJI92034.1"/>
    <property type="molecule type" value="Genomic_DNA"/>
</dbReference>
<accession>A0A2M8WM66</accession>
<dbReference type="AlphaFoldDB" id="A0A2M8WM66"/>
<dbReference type="SUPFAM" id="SSF52540">
    <property type="entry name" value="P-loop containing nucleoside triphosphate hydrolases"/>
    <property type="match status" value="1"/>
</dbReference>
<organism evidence="1 2">
    <name type="scientific">Yoonia maricola</name>
    <dbReference type="NCBI Taxonomy" id="420999"/>
    <lineage>
        <taxon>Bacteria</taxon>
        <taxon>Pseudomonadati</taxon>
        <taxon>Pseudomonadota</taxon>
        <taxon>Alphaproteobacteria</taxon>
        <taxon>Rhodobacterales</taxon>
        <taxon>Paracoccaceae</taxon>
        <taxon>Yoonia</taxon>
    </lineage>
</organism>
<gene>
    <name evidence="1" type="ORF">BC777_0877</name>
</gene>
<proteinExistence type="predicted"/>
<reference evidence="1 2" key="1">
    <citation type="submission" date="2017-11" db="EMBL/GenBank/DDBJ databases">
        <title>Genomic Encyclopedia of Archaeal and Bacterial Type Strains, Phase II (KMG-II): From Individual Species to Whole Genera.</title>
        <authorList>
            <person name="Goeker M."/>
        </authorList>
    </citation>
    <scope>NUCLEOTIDE SEQUENCE [LARGE SCALE GENOMIC DNA]</scope>
    <source>
        <strain evidence="1 2">DSM 29128</strain>
    </source>
</reference>
<evidence type="ECO:0000313" key="1">
    <source>
        <dbReference type="EMBL" id="PJI92034.1"/>
    </source>
</evidence>
<dbReference type="OrthoDB" id="7210594at2"/>
<dbReference type="InterPro" id="IPR052922">
    <property type="entry name" value="Cytidylate_Kinase-2"/>
</dbReference>
<dbReference type="PANTHER" id="PTHR37816:SF3">
    <property type="entry name" value="MODULATES DNA TOPOLOGY"/>
    <property type="match status" value="1"/>
</dbReference>
<dbReference type="PANTHER" id="PTHR37816">
    <property type="entry name" value="YALI0E33011P"/>
    <property type="match status" value="1"/>
</dbReference>